<sequence>MCLALLWALDRWLCVVLSCLFLTVGIWDTGMWADHFCWHMPQQHPPFGAIYDARELLGDRRAMIEMSLDSHNKSDIVIIEVTFPPHGIPS</sequence>
<accession>A0A8K0UL71</accession>
<dbReference type="EMBL" id="JAEVFJ010000022">
    <property type="protein sequence ID" value="KAH8096783.1"/>
    <property type="molecule type" value="Genomic_DNA"/>
</dbReference>
<keyword evidence="1" id="KW-0812">Transmembrane</keyword>
<evidence type="ECO:0000313" key="3">
    <source>
        <dbReference type="Proteomes" id="UP000813824"/>
    </source>
</evidence>
<gene>
    <name evidence="2" type="ORF">BXZ70DRAFT_944446</name>
</gene>
<keyword evidence="3" id="KW-1185">Reference proteome</keyword>
<proteinExistence type="predicted"/>
<reference evidence="2" key="1">
    <citation type="journal article" date="2021" name="New Phytol.">
        <title>Evolutionary innovations through gain and loss of genes in the ectomycorrhizal Boletales.</title>
        <authorList>
            <person name="Wu G."/>
            <person name="Miyauchi S."/>
            <person name="Morin E."/>
            <person name="Kuo A."/>
            <person name="Drula E."/>
            <person name="Varga T."/>
            <person name="Kohler A."/>
            <person name="Feng B."/>
            <person name="Cao Y."/>
            <person name="Lipzen A."/>
            <person name="Daum C."/>
            <person name="Hundley H."/>
            <person name="Pangilinan J."/>
            <person name="Johnson J."/>
            <person name="Barry K."/>
            <person name="LaButti K."/>
            <person name="Ng V."/>
            <person name="Ahrendt S."/>
            <person name="Min B."/>
            <person name="Choi I.G."/>
            <person name="Park H."/>
            <person name="Plett J.M."/>
            <person name="Magnuson J."/>
            <person name="Spatafora J.W."/>
            <person name="Nagy L.G."/>
            <person name="Henrissat B."/>
            <person name="Grigoriev I.V."/>
            <person name="Yang Z.L."/>
            <person name="Xu J."/>
            <person name="Martin F.M."/>
        </authorList>
    </citation>
    <scope>NUCLEOTIDE SEQUENCE</scope>
    <source>
        <strain evidence="2">KKN 215</strain>
    </source>
</reference>
<comment type="caution">
    <text evidence="2">The sequence shown here is derived from an EMBL/GenBank/DDBJ whole genome shotgun (WGS) entry which is preliminary data.</text>
</comment>
<keyword evidence="1" id="KW-1133">Transmembrane helix</keyword>
<organism evidence="2 3">
    <name type="scientific">Cristinia sonorae</name>
    <dbReference type="NCBI Taxonomy" id="1940300"/>
    <lineage>
        <taxon>Eukaryota</taxon>
        <taxon>Fungi</taxon>
        <taxon>Dikarya</taxon>
        <taxon>Basidiomycota</taxon>
        <taxon>Agaricomycotina</taxon>
        <taxon>Agaricomycetes</taxon>
        <taxon>Agaricomycetidae</taxon>
        <taxon>Agaricales</taxon>
        <taxon>Pleurotineae</taxon>
        <taxon>Stephanosporaceae</taxon>
        <taxon>Cristinia</taxon>
    </lineage>
</organism>
<dbReference type="Proteomes" id="UP000813824">
    <property type="component" value="Unassembled WGS sequence"/>
</dbReference>
<feature type="transmembrane region" description="Helical" evidence="1">
    <location>
        <begin position="12"/>
        <end position="33"/>
    </location>
</feature>
<evidence type="ECO:0000313" key="2">
    <source>
        <dbReference type="EMBL" id="KAH8096783.1"/>
    </source>
</evidence>
<name>A0A8K0UL71_9AGAR</name>
<keyword evidence="1" id="KW-0472">Membrane</keyword>
<dbReference type="AlphaFoldDB" id="A0A8K0UL71"/>
<protein>
    <submittedName>
        <fullName evidence="2">Uncharacterized protein</fullName>
    </submittedName>
</protein>
<evidence type="ECO:0000256" key="1">
    <source>
        <dbReference type="SAM" id="Phobius"/>
    </source>
</evidence>